<accession>A0ABU3I3I1</accession>
<feature type="region of interest" description="Disordered" evidence="1">
    <location>
        <begin position="16"/>
        <end position="157"/>
    </location>
</feature>
<gene>
    <name evidence="2" type="ORF">ROS62_22530</name>
</gene>
<dbReference type="Proteomes" id="UP001181313">
    <property type="component" value="Unassembled WGS sequence"/>
</dbReference>
<evidence type="ECO:0008006" key="4">
    <source>
        <dbReference type="Google" id="ProtNLM"/>
    </source>
</evidence>
<evidence type="ECO:0000313" key="2">
    <source>
        <dbReference type="EMBL" id="MDT3727503.1"/>
    </source>
</evidence>
<feature type="compositionally biased region" description="Basic and acidic residues" evidence="1">
    <location>
        <begin position="67"/>
        <end position="86"/>
    </location>
</feature>
<organism evidence="2 3">
    <name type="scientific">Streptomyces althioticus subsp. attaecolombicae</name>
    <dbReference type="NCBI Taxonomy" id="3075534"/>
    <lineage>
        <taxon>Bacteria</taxon>
        <taxon>Bacillati</taxon>
        <taxon>Actinomycetota</taxon>
        <taxon>Actinomycetes</taxon>
        <taxon>Kitasatosporales</taxon>
        <taxon>Streptomycetaceae</taxon>
        <taxon>Streptomyces</taxon>
        <taxon>Streptomyces althioticus group</taxon>
    </lineage>
</organism>
<name>A0ABU3I3I1_9ACTN</name>
<keyword evidence="3" id="KW-1185">Reference proteome</keyword>
<evidence type="ECO:0000313" key="3">
    <source>
        <dbReference type="Proteomes" id="UP001181313"/>
    </source>
</evidence>
<reference evidence="2" key="1">
    <citation type="submission" date="2024-05" db="EMBL/GenBank/DDBJ databases">
        <title>30 novel species of actinomycetes from the DSMZ collection.</title>
        <authorList>
            <person name="Nouioui I."/>
        </authorList>
    </citation>
    <scope>NUCLEOTIDE SEQUENCE</scope>
    <source>
        <strain evidence="2">DSM 41972</strain>
    </source>
</reference>
<comment type="caution">
    <text evidence="2">The sequence shown here is derived from an EMBL/GenBank/DDBJ whole genome shotgun (WGS) entry which is preliminary data.</text>
</comment>
<feature type="compositionally biased region" description="Pro residues" evidence="1">
    <location>
        <begin position="19"/>
        <end position="29"/>
    </location>
</feature>
<sequence>MTVAVAALSGCVTVQRPLAPGPATAPPPGAGHDAAGRDASPVVQAPAREALQRVPADTPEASPSDRATPKAEPSRRHVSSDARDGQAPRTQRPRGPERPQPTRRTPAPRPPAQLPGGGGSLTGGASGGSDVCALGREYGGWPADSPQARICRDTYGR</sequence>
<dbReference type="EMBL" id="JAVSGH010000031">
    <property type="protein sequence ID" value="MDT3727503.1"/>
    <property type="molecule type" value="Genomic_DNA"/>
</dbReference>
<dbReference type="RefSeq" id="WP_337675019.1">
    <property type="nucleotide sequence ID" value="NZ_JAVSGH010000031.1"/>
</dbReference>
<feature type="compositionally biased region" description="Gly residues" evidence="1">
    <location>
        <begin position="115"/>
        <end position="127"/>
    </location>
</feature>
<evidence type="ECO:0000256" key="1">
    <source>
        <dbReference type="SAM" id="MobiDB-lite"/>
    </source>
</evidence>
<proteinExistence type="predicted"/>
<protein>
    <recommendedName>
        <fullName evidence="4">Lipoprotein</fullName>
    </recommendedName>
</protein>